<proteinExistence type="predicted"/>
<dbReference type="EMBL" id="GGEC01056365">
    <property type="protein sequence ID" value="MBX36849.1"/>
    <property type="molecule type" value="Transcribed_RNA"/>
</dbReference>
<feature type="transmembrane region" description="Helical" evidence="1">
    <location>
        <begin position="12"/>
        <end position="33"/>
    </location>
</feature>
<keyword evidence="1" id="KW-1133">Transmembrane helix</keyword>
<keyword evidence="1" id="KW-0472">Membrane</keyword>
<keyword evidence="1" id="KW-0812">Transmembrane</keyword>
<name>A0A2P2N300_RHIMU</name>
<evidence type="ECO:0000256" key="1">
    <source>
        <dbReference type="SAM" id="Phobius"/>
    </source>
</evidence>
<dbReference type="AlphaFoldDB" id="A0A2P2N300"/>
<reference evidence="2" key="1">
    <citation type="submission" date="2018-02" db="EMBL/GenBank/DDBJ databases">
        <title>Rhizophora mucronata_Transcriptome.</title>
        <authorList>
            <person name="Meera S.P."/>
            <person name="Sreeshan A."/>
            <person name="Augustine A."/>
        </authorList>
    </citation>
    <scope>NUCLEOTIDE SEQUENCE</scope>
    <source>
        <tissue evidence="2">Leaf</tissue>
    </source>
</reference>
<protein>
    <submittedName>
        <fullName evidence="2">Uncharacterized protein</fullName>
    </submittedName>
</protein>
<organism evidence="2">
    <name type="scientific">Rhizophora mucronata</name>
    <name type="common">Asiatic mangrove</name>
    <dbReference type="NCBI Taxonomy" id="61149"/>
    <lineage>
        <taxon>Eukaryota</taxon>
        <taxon>Viridiplantae</taxon>
        <taxon>Streptophyta</taxon>
        <taxon>Embryophyta</taxon>
        <taxon>Tracheophyta</taxon>
        <taxon>Spermatophyta</taxon>
        <taxon>Magnoliopsida</taxon>
        <taxon>eudicotyledons</taxon>
        <taxon>Gunneridae</taxon>
        <taxon>Pentapetalae</taxon>
        <taxon>rosids</taxon>
        <taxon>fabids</taxon>
        <taxon>Malpighiales</taxon>
        <taxon>Rhizophoraceae</taxon>
        <taxon>Rhizophora</taxon>
    </lineage>
</organism>
<feature type="transmembrane region" description="Helical" evidence="1">
    <location>
        <begin position="39"/>
        <end position="58"/>
    </location>
</feature>
<sequence>MKGYKGHQLKLLPLPDNFLIAFFACFFFILSFGVSSSPVLSTLICFFFFIPYNIVAWLEAHS</sequence>
<accession>A0A2P2N300</accession>
<evidence type="ECO:0000313" key="2">
    <source>
        <dbReference type="EMBL" id="MBX36849.1"/>
    </source>
</evidence>